<gene>
    <name evidence="3" type="ORF">Ae201684_014584</name>
</gene>
<dbReference type="VEuPathDB" id="FungiDB:AeMF1_011074"/>
<dbReference type="GO" id="GO:0000407">
    <property type="term" value="C:phagophore assembly site"/>
    <property type="evidence" value="ECO:0007669"/>
    <property type="project" value="TreeGrafter"/>
</dbReference>
<comment type="caution">
    <text evidence="3">The sequence shown here is derived from an EMBL/GenBank/DDBJ whole genome shotgun (WGS) entry which is preliminary data.</text>
</comment>
<dbReference type="GO" id="GO:0000423">
    <property type="term" value="P:mitophagy"/>
    <property type="evidence" value="ECO:0007669"/>
    <property type="project" value="TreeGrafter"/>
</dbReference>
<accession>A0A6G0WJD6</accession>
<dbReference type="GO" id="GO:0043548">
    <property type="term" value="F:phosphatidylinositol 3-kinase binding"/>
    <property type="evidence" value="ECO:0007669"/>
    <property type="project" value="TreeGrafter"/>
</dbReference>
<sequence>MSQHCMRCRKTGSLEESYVNINATSVLLPTTSFSIMREKEASHSHADVSSHVKKIQRLHAISESITATSTIPIPSMCPECLQLLTQMLEKSDARARQEKKSLTSFLTSMPKAKAKDVDDSAPRDLVESYQRVVLAMQQERRAIHLEMESLGDQLAALELEEANVWQDINNRLWAIENLNDARDSNVARVLEMEQRVHTIRRMNVLNDAFYIWHKGPFGTINGFCLGRLARHHIDWNEINAAWGEVALLLVLLSEALDISFNNYQIVPLGSFSKIIRLQSPTMEYALHGSDKDNFAESLFNLGLTALLQCVAQLGEVAEARDVSFRMPYKISGKLVGGMSILFLRDEETWTKASKCVLTNLKWLLAWCSKLPQGYNSSARDSLDGFLKAT</sequence>
<evidence type="ECO:0000313" key="4">
    <source>
        <dbReference type="Proteomes" id="UP000481153"/>
    </source>
</evidence>
<dbReference type="PANTHER" id="PTHR12768:SF4">
    <property type="entry name" value="BECLIN-1"/>
    <property type="match status" value="1"/>
</dbReference>
<dbReference type="GO" id="GO:0034272">
    <property type="term" value="C:phosphatidylinositol 3-kinase complex, class III, type II"/>
    <property type="evidence" value="ECO:0007669"/>
    <property type="project" value="TreeGrafter"/>
</dbReference>
<evidence type="ECO:0000259" key="2">
    <source>
        <dbReference type="Pfam" id="PF04111"/>
    </source>
</evidence>
<dbReference type="AlphaFoldDB" id="A0A6G0WJD6"/>
<comment type="similarity">
    <text evidence="1">Belongs to the beclin family.</text>
</comment>
<dbReference type="Proteomes" id="UP000481153">
    <property type="component" value="Unassembled WGS sequence"/>
</dbReference>
<dbReference type="InterPro" id="IPR038274">
    <property type="entry name" value="Atg6/Beclin_C_sf"/>
</dbReference>
<keyword evidence="4" id="KW-1185">Reference proteome</keyword>
<dbReference type="PANTHER" id="PTHR12768">
    <property type="entry name" value="BECLIN 1"/>
    <property type="match status" value="1"/>
</dbReference>
<evidence type="ECO:0000313" key="3">
    <source>
        <dbReference type="EMBL" id="KAF0727324.1"/>
    </source>
</evidence>
<dbReference type="GO" id="GO:0006995">
    <property type="term" value="P:cellular response to nitrogen starvation"/>
    <property type="evidence" value="ECO:0007669"/>
    <property type="project" value="TreeGrafter"/>
</dbReference>
<organism evidence="3 4">
    <name type="scientific">Aphanomyces euteiches</name>
    <dbReference type="NCBI Taxonomy" id="100861"/>
    <lineage>
        <taxon>Eukaryota</taxon>
        <taxon>Sar</taxon>
        <taxon>Stramenopiles</taxon>
        <taxon>Oomycota</taxon>
        <taxon>Saprolegniomycetes</taxon>
        <taxon>Saprolegniales</taxon>
        <taxon>Verrucalvaceae</taxon>
        <taxon>Aphanomyces</taxon>
    </lineage>
</organism>
<evidence type="ECO:0000256" key="1">
    <source>
        <dbReference type="ARBA" id="ARBA00005965"/>
    </source>
</evidence>
<dbReference type="InterPro" id="IPR007243">
    <property type="entry name" value="Atg6/Beclin"/>
</dbReference>
<dbReference type="Pfam" id="PF04111">
    <property type="entry name" value="APG6"/>
    <property type="match status" value="1"/>
</dbReference>
<dbReference type="GO" id="GO:0034271">
    <property type="term" value="C:phosphatidylinositol 3-kinase complex, class III, type I"/>
    <property type="evidence" value="ECO:0007669"/>
    <property type="project" value="TreeGrafter"/>
</dbReference>
<dbReference type="InterPro" id="IPR040455">
    <property type="entry name" value="Atg6_BARA"/>
</dbReference>
<dbReference type="Gene3D" id="1.10.418.40">
    <property type="entry name" value="Autophagy protein 6/Beclin 1"/>
    <property type="match status" value="1"/>
</dbReference>
<dbReference type="EMBL" id="VJMJ01000198">
    <property type="protein sequence ID" value="KAF0727324.1"/>
    <property type="molecule type" value="Genomic_DNA"/>
</dbReference>
<dbReference type="OrthoDB" id="20368at2759"/>
<dbReference type="GO" id="GO:0045324">
    <property type="term" value="P:late endosome to vacuole transport"/>
    <property type="evidence" value="ECO:0007669"/>
    <property type="project" value="TreeGrafter"/>
</dbReference>
<name>A0A6G0WJD6_9STRA</name>
<dbReference type="GO" id="GO:0000045">
    <property type="term" value="P:autophagosome assembly"/>
    <property type="evidence" value="ECO:0007669"/>
    <property type="project" value="TreeGrafter"/>
</dbReference>
<dbReference type="GO" id="GO:0030674">
    <property type="term" value="F:protein-macromolecule adaptor activity"/>
    <property type="evidence" value="ECO:0007669"/>
    <property type="project" value="TreeGrafter"/>
</dbReference>
<reference evidence="3 4" key="1">
    <citation type="submission" date="2019-07" db="EMBL/GenBank/DDBJ databases">
        <title>Genomics analysis of Aphanomyces spp. identifies a new class of oomycete effector associated with host adaptation.</title>
        <authorList>
            <person name="Gaulin E."/>
        </authorList>
    </citation>
    <scope>NUCLEOTIDE SEQUENCE [LARGE SCALE GENOMIC DNA]</scope>
    <source>
        <strain evidence="3 4">ATCC 201684</strain>
    </source>
</reference>
<feature type="domain" description="Atg6 BARA" evidence="2">
    <location>
        <begin position="200"/>
        <end position="369"/>
    </location>
</feature>
<protein>
    <recommendedName>
        <fullName evidence="2">Atg6 BARA domain-containing protein</fullName>
    </recommendedName>
</protein>
<proteinExistence type="inferred from homology"/>